<dbReference type="Proteomes" id="UP000178370">
    <property type="component" value="Unassembled WGS sequence"/>
</dbReference>
<gene>
    <name evidence="3" type="ORF">A2763_01500</name>
</gene>
<dbReference type="EMBL" id="MFKV01000025">
    <property type="protein sequence ID" value="OGG49849.1"/>
    <property type="molecule type" value="Genomic_DNA"/>
</dbReference>
<dbReference type="STRING" id="1798482.A2763_01500"/>
<evidence type="ECO:0000313" key="4">
    <source>
        <dbReference type="Proteomes" id="UP000178370"/>
    </source>
</evidence>
<dbReference type="AlphaFoldDB" id="A0A1F6CKT3"/>
<organism evidence="3 4">
    <name type="scientific">Candidatus Kaiserbacteria bacterium RIFCSPHIGHO2_01_FULL_54_36</name>
    <dbReference type="NCBI Taxonomy" id="1798482"/>
    <lineage>
        <taxon>Bacteria</taxon>
        <taxon>Candidatus Kaiseribacteriota</taxon>
    </lineage>
</organism>
<reference evidence="3 4" key="1">
    <citation type="journal article" date="2016" name="Nat. Commun.">
        <title>Thousands of microbial genomes shed light on interconnected biogeochemical processes in an aquifer system.</title>
        <authorList>
            <person name="Anantharaman K."/>
            <person name="Brown C.T."/>
            <person name="Hug L.A."/>
            <person name="Sharon I."/>
            <person name="Castelle C.J."/>
            <person name="Probst A.J."/>
            <person name="Thomas B.C."/>
            <person name="Singh A."/>
            <person name="Wilkins M.J."/>
            <person name="Karaoz U."/>
            <person name="Brodie E.L."/>
            <person name="Williams K.H."/>
            <person name="Hubbard S.S."/>
            <person name="Banfield J.F."/>
        </authorList>
    </citation>
    <scope>NUCLEOTIDE SEQUENCE [LARGE SCALE GENOMIC DNA]</scope>
</reference>
<proteinExistence type="predicted"/>
<feature type="transmembrane region" description="Helical" evidence="2">
    <location>
        <begin position="111"/>
        <end position="132"/>
    </location>
</feature>
<evidence type="ECO:0008006" key="5">
    <source>
        <dbReference type="Google" id="ProtNLM"/>
    </source>
</evidence>
<comment type="caution">
    <text evidence="3">The sequence shown here is derived from an EMBL/GenBank/DDBJ whole genome shotgun (WGS) entry which is preliminary data.</text>
</comment>
<keyword evidence="2" id="KW-0812">Transmembrane</keyword>
<feature type="compositionally biased region" description="Low complexity" evidence="1">
    <location>
        <begin position="18"/>
        <end position="29"/>
    </location>
</feature>
<name>A0A1F6CKT3_9BACT</name>
<accession>A0A1F6CKT3</accession>
<feature type="region of interest" description="Disordered" evidence="1">
    <location>
        <begin position="1"/>
        <end position="69"/>
    </location>
</feature>
<evidence type="ECO:0000256" key="1">
    <source>
        <dbReference type="SAM" id="MobiDB-lite"/>
    </source>
</evidence>
<evidence type="ECO:0000313" key="3">
    <source>
        <dbReference type="EMBL" id="OGG49849.1"/>
    </source>
</evidence>
<sequence length="486" mass="50929">MAKDYFQDITPPGGGGPIRPSTPGPDQGAPTPPPQDHDEAQSVPIHITEVPDAEPEPVTGMGAVSDPSIRGIRNISAPTRIRPRLDPDVRAMPGVGLGGLPPKPRQRFSRLWIWALAALSLLVLGSLFLFIFRSTKVTVTPKSEVATLTGTSPLIARAAEGESSDVLTYTVQMSDLEDSEVVPVQGTTHVETKASGSITVYNSYSASPVRLVKNTRFEGQGGLIFRAPADVVVPGRSGTNPGSINITVVADEAGEKYNIPPTARFTLPGLRSTAAMYSGVYAKSSAAMVGGFSGDRPGAAPGALESAVAQVRSRLEAKARESALAQAGDNATIFPELVAISYQTLPNTTEAGGGVRIHEKAHIEIPVFPSESLAHAIAESAGINADMPVIFKPGDDFAVQVASTTPRLGQALTFSVSGSGLVVWKVDAGALSEALMGRSSDAFQGIVNGFPSVQEAHARIEPFWKSTFPAKASDIKIILVEPEAAR</sequence>
<keyword evidence="2" id="KW-0472">Membrane</keyword>
<protein>
    <recommendedName>
        <fullName evidence="5">Baseplate protein J-like domain-containing protein</fullName>
    </recommendedName>
</protein>
<evidence type="ECO:0000256" key="2">
    <source>
        <dbReference type="SAM" id="Phobius"/>
    </source>
</evidence>
<keyword evidence="2" id="KW-1133">Transmembrane helix</keyword>